<evidence type="ECO:0008006" key="4">
    <source>
        <dbReference type="Google" id="ProtNLM"/>
    </source>
</evidence>
<dbReference type="EMBL" id="DVHH01000234">
    <property type="protein sequence ID" value="HIR55867.1"/>
    <property type="molecule type" value="Genomic_DNA"/>
</dbReference>
<dbReference type="AlphaFoldDB" id="A0A9D1IZY2"/>
<keyword evidence="1" id="KW-0732">Signal</keyword>
<dbReference type="Gene3D" id="3.40.190.10">
    <property type="entry name" value="Periplasmic binding protein-like II"/>
    <property type="match status" value="1"/>
</dbReference>
<reference evidence="2" key="2">
    <citation type="journal article" date="2021" name="PeerJ">
        <title>Extensive microbial diversity within the chicken gut microbiome revealed by metagenomics and culture.</title>
        <authorList>
            <person name="Gilroy R."/>
            <person name="Ravi A."/>
            <person name="Getino M."/>
            <person name="Pursley I."/>
            <person name="Horton D.L."/>
            <person name="Alikhan N.F."/>
            <person name="Baker D."/>
            <person name="Gharbi K."/>
            <person name="Hall N."/>
            <person name="Watson M."/>
            <person name="Adriaenssens E.M."/>
            <person name="Foster-Nyarko E."/>
            <person name="Jarju S."/>
            <person name="Secka A."/>
            <person name="Antonio M."/>
            <person name="Oren A."/>
            <person name="Chaudhuri R.R."/>
            <person name="La Ragione R."/>
            <person name="Hildebrand F."/>
            <person name="Pallen M.J."/>
        </authorList>
    </citation>
    <scope>NUCLEOTIDE SEQUENCE</scope>
    <source>
        <strain evidence="2">ChiGjej3B3-7149</strain>
    </source>
</reference>
<evidence type="ECO:0000313" key="2">
    <source>
        <dbReference type="EMBL" id="HIR55867.1"/>
    </source>
</evidence>
<proteinExistence type="predicted"/>
<dbReference type="SUPFAM" id="SSF53850">
    <property type="entry name" value="Periplasmic binding protein-like II"/>
    <property type="match status" value="1"/>
</dbReference>
<feature type="signal peptide" evidence="1">
    <location>
        <begin position="1"/>
        <end position="23"/>
    </location>
</feature>
<dbReference type="Proteomes" id="UP000824238">
    <property type="component" value="Unassembled WGS sequence"/>
</dbReference>
<evidence type="ECO:0000313" key="3">
    <source>
        <dbReference type="Proteomes" id="UP000824238"/>
    </source>
</evidence>
<evidence type="ECO:0000256" key="1">
    <source>
        <dbReference type="SAM" id="SignalP"/>
    </source>
</evidence>
<sequence length="296" mass="31394">MKRTFAALLALLLTLAGCGSQPAADGRTVLRLDADGSAVLSDAVRLFNAASADYRVVMDTEAPDIVAGGAGYESSNLVDIMPYVDSGMGREDILPFLLDGLEEDGALYALPVRWGGMNYGCSKELLDGRLTLSEAEALELLDGLGEGALLFPGWANDVPWQLNAYQPEYDRETELEAYYSLPSLLERVNISSVEQLAAMVTDGALWDTGCPGFGPETDCLTLSILASCGDVEGAWEFLSFVYGPDSRPAIELGDGCLLPAGAGQLYARLAEQEGVDEAALELARAYVDGMSLRGAA</sequence>
<name>A0A9D1IZY2_9FIRM</name>
<reference evidence="2" key="1">
    <citation type="submission" date="2020-10" db="EMBL/GenBank/DDBJ databases">
        <authorList>
            <person name="Gilroy R."/>
        </authorList>
    </citation>
    <scope>NUCLEOTIDE SEQUENCE</scope>
    <source>
        <strain evidence="2">ChiGjej3B3-7149</strain>
    </source>
</reference>
<feature type="chain" id="PRO_5039577567" description="Extracellular solute-binding protein" evidence="1">
    <location>
        <begin position="24"/>
        <end position="296"/>
    </location>
</feature>
<organism evidence="2 3">
    <name type="scientific">Candidatus Scatomorpha intestinigallinarum</name>
    <dbReference type="NCBI Taxonomy" id="2840923"/>
    <lineage>
        <taxon>Bacteria</taxon>
        <taxon>Bacillati</taxon>
        <taxon>Bacillota</taxon>
        <taxon>Clostridia</taxon>
        <taxon>Eubacteriales</taxon>
        <taxon>Candidatus Scatomorpha</taxon>
    </lineage>
</organism>
<protein>
    <recommendedName>
        <fullName evidence="4">Extracellular solute-binding protein</fullName>
    </recommendedName>
</protein>
<gene>
    <name evidence="2" type="ORF">IAD36_09770</name>
</gene>
<accession>A0A9D1IZY2</accession>
<comment type="caution">
    <text evidence="2">The sequence shown here is derived from an EMBL/GenBank/DDBJ whole genome shotgun (WGS) entry which is preliminary data.</text>
</comment>
<dbReference type="PROSITE" id="PS51257">
    <property type="entry name" value="PROKAR_LIPOPROTEIN"/>
    <property type="match status" value="1"/>
</dbReference>